<keyword evidence="1" id="KW-1133">Transmembrane helix</keyword>
<name>H6N6I4_MYCHN</name>
<dbReference type="Proteomes" id="UP000009135">
    <property type="component" value="Chromosome"/>
</dbReference>
<keyword evidence="1" id="KW-0472">Membrane</keyword>
<sequence length="209" mass="23420">MSTPLVKGLIALIGTAGIGSIGIVGYSLMKSHEETFKSKYPNALLNKESDNNIWESRYTVLKGKSPKFQLLKEVAQKNDDSPTSKSAHKEACLKLYDTSIKDTKYLEDFENYCSKHIEDVVSQGTLITDNKNTGTKWDTKLTTLKNLASTSVDFLPTKLKELKTTMGNQAINESHRESLKNWCDTAKTKIFLGSEDSDFKNFNTYCTHS</sequence>
<dbReference type="AlphaFoldDB" id="H6N6I4"/>
<protein>
    <submittedName>
        <fullName evidence="2">Uncharacterized protein</fullName>
    </submittedName>
</protein>
<feature type="transmembrane region" description="Helical" evidence="1">
    <location>
        <begin position="6"/>
        <end position="29"/>
    </location>
</feature>
<dbReference type="EMBL" id="CP003199">
    <property type="protein sequence ID" value="AEW45256.1"/>
    <property type="molecule type" value="Genomic_DNA"/>
</dbReference>
<keyword evidence="1" id="KW-0812">Transmembrane</keyword>
<reference evidence="2 3" key="1">
    <citation type="journal article" date="2012" name="J. Bacteriol.">
        <title>Complete genome sequence of Mycoplasma haemocanis strain Illinois.</title>
        <authorList>
            <person name="do Nascimento N.C."/>
            <person name="Guimaraes A.M."/>
            <person name="Santos A.P."/>
            <person name="Sanmiguel P.J."/>
            <person name="Messick J.B."/>
        </authorList>
    </citation>
    <scope>NUCLEOTIDE SEQUENCE [LARGE SCALE GENOMIC DNA]</scope>
    <source>
        <strain evidence="2 3">Illinois</strain>
    </source>
</reference>
<dbReference type="STRING" id="1111676.MHC_01950"/>
<keyword evidence="3" id="KW-1185">Reference proteome</keyword>
<dbReference type="KEGG" id="mhe:MHC_01950"/>
<evidence type="ECO:0000256" key="1">
    <source>
        <dbReference type="SAM" id="Phobius"/>
    </source>
</evidence>
<proteinExistence type="predicted"/>
<dbReference type="HOGENOM" id="CLU_096783_0_0_14"/>
<organism evidence="2 3">
    <name type="scientific">Mycoplasma haemocanis (strain Illinois)</name>
    <dbReference type="NCBI Taxonomy" id="1111676"/>
    <lineage>
        <taxon>Bacteria</taxon>
        <taxon>Bacillati</taxon>
        <taxon>Mycoplasmatota</taxon>
        <taxon>Mollicutes</taxon>
        <taxon>Mycoplasmataceae</taxon>
        <taxon>Mycoplasma</taxon>
    </lineage>
</organism>
<gene>
    <name evidence="2" type="ordered locus">MHC_01950</name>
</gene>
<evidence type="ECO:0000313" key="2">
    <source>
        <dbReference type="EMBL" id="AEW45256.1"/>
    </source>
</evidence>
<evidence type="ECO:0000313" key="3">
    <source>
        <dbReference type="Proteomes" id="UP000009135"/>
    </source>
</evidence>
<accession>H6N6I4</accession>